<name>A0A1W0WH31_HYPEX</name>
<dbReference type="AlphaFoldDB" id="A0A1W0WH31"/>
<keyword evidence="1" id="KW-1133">Transmembrane helix</keyword>
<keyword evidence="1" id="KW-0472">Membrane</keyword>
<keyword evidence="3" id="KW-1185">Reference proteome</keyword>
<evidence type="ECO:0000313" key="2">
    <source>
        <dbReference type="EMBL" id="OQV14510.1"/>
    </source>
</evidence>
<reference evidence="3" key="1">
    <citation type="submission" date="2017-01" db="EMBL/GenBank/DDBJ databases">
        <title>Comparative genomics of anhydrobiosis in the tardigrade Hypsibius dujardini.</title>
        <authorList>
            <person name="Yoshida Y."/>
            <person name="Koutsovoulos G."/>
            <person name="Laetsch D."/>
            <person name="Stevens L."/>
            <person name="Kumar S."/>
            <person name="Horikawa D."/>
            <person name="Ishino K."/>
            <person name="Komine S."/>
            <person name="Tomita M."/>
            <person name="Blaxter M."/>
            <person name="Arakawa K."/>
        </authorList>
    </citation>
    <scope>NUCLEOTIDE SEQUENCE [LARGE SCALE GENOMIC DNA]</scope>
    <source>
        <strain evidence="3">Z151</strain>
    </source>
</reference>
<proteinExistence type="predicted"/>
<protein>
    <submittedName>
        <fullName evidence="2">Uncharacterized protein</fullName>
    </submittedName>
</protein>
<feature type="transmembrane region" description="Helical" evidence="1">
    <location>
        <begin position="68"/>
        <end position="89"/>
    </location>
</feature>
<evidence type="ECO:0000256" key="1">
    <source>
        <dbReference type="SAM" id="Phobius"/>
    </source>
</evidence>
<sequence length="168" mass="18987">MTRRNERCGNYPGNGCERYANLSSASCKSSFCRFIFAAGTTFSETILHELCLWFDTNPPSDRVSFSSALPLAIWLLLSFLIELLCKYLWRRHWTVLPSNVGEIFDALTSKTHSVRKSVETTPRKISLTATWRSVPKQNTSTSGWSDRWTGLTGQLFKTADATELFTSS</sequence>
<evidence type="ECO:0000313" key="3">
    <source>
        <dbReference type="Proteomes" id="UP000192578"/>
    </source>
</evidence>
<accession>A0A1W0WH31</accession>
<gene>
    <name evidence="2" type="ORF">BV898_11350</name>
</gene>
<dbReference type="Proteomes" id="UP000192578">
    <property type="component" value="Unassembled WGS sequence"/>
</dbReference>
<dbReference type="EMBL" id="MTYJ01000104">
    <property type="protein sequence ID" value="OQV14510.1"/>
    <property type="molecule type" value="Genomic_DNA"/>
</dbReference>
<keyword evidence="1" id="KW-0812">Transmembrane</keyword>
<organism evidence="2 3">
    <name type="scientific">Hypsibius exemplaris</name>
    <name type="common">Freshwater tardigrade</name>
    <dbReference type="NCBI Taxonomy" id="2072580"/>
    <lineage>
        <taxon>Eukaryota</taxon>
        <taxon>Metazoa</taxon>
        <taxon>Ecdysozoa</taxon>
        <taxon>Tardigrada</taxon>
        <taxon>Eutardigrada</taxon>
        <taxon>Parachela</taxon>
        <taxon>Hypsibioidea</taxon>
        <taxon>Hypsibiidae</taxon>
        <taxon>Hypsibius</taxon>
    </lineage>
</organism>
<comment type="caution">
    <text evidence="2">The sequence shown here is derived from an EMBL/GenBank/DDBJ whole genome shotgun (WGS) entry which is preliminary data.</text>
</comment>